<reference evidence="2 3" key="2">
    <citation type="submission" date="2019-09" db="EMBL/GenBank/DDBJ databases">
        <authorList>
            <person name="Jin C."/>
        </authorList>
    </citation>
    <scope>NUCLEOTIDE SEQUENCE [LARGE SCALE GENOMIC DNA]</scope>
    <source>
        <strain evidence="2 3">BN140041</strain>
    </source>
</reference>
<organism evidence="2 3">
    <name type="scientific">Nocardioides antri</name>
    <dbReference type="NCBI Taxonomy" id="2607659"/>
    <lineage>
        <taxon>Bacteria</taxon>
        <taxon>Bacillati</taxon>
        <taxon>Actinomycetota</taxon>
        <taxon>Actinomycetes</taxon>
        <taxon>Propionibacteriales</taxon>
        <taxon>Nocardioidaceae</taxon>
        <taxon>Nocardioides</taxon>
    </lineage>
</organism>
<keyword evidence="1" id="KW-0812">Transmembrane</keyword>
<name>A0A5B1M9J4_9ACTN</name>
<dbReference type="AlphaFoldDB" id="A0A5B1M9J4"/>
<dbReference type="EMBL" id="VUJW01000001">
    <property type="protein sequence ID" value="KAA1429314.1"/>
    <property type="molecule type" value="Genomic_DNA"/>
</dbReference>
<evidence type="ECO:0008006" key="4">
    <source>
        <dbReference type="Google" id="ProtNLM"/>
    </source>
</evidence>
<evidence type="ECO:0000313" key="2">
    <source>
        <dbReference type="EMBL" id="KAA1429314.1"/>
    </source>
</evidence>
<feature type="transmembrane region" description="Helical" evidence="1">
    <location>
        <begin position="9"/>
        <end position="27"/>
    </location>
</feature>
<feature type="transmembrane region" description="Helical" evidence="1">
    <location>
        <begin position="58"/>
        <end position="76"/>
    </location>
</feature>
<reference evidence="2 3" key="1">
    <citation type="submission" date="2019-09" db="EMBL/GenBank/DDBJ databases">
        <title>Nocardioides panacisoli sp. nov., isolated from the soil of a ginseng field.</title>
        <authorList>
            <person name="Cho C."/>
        </authorList>
    </citation>
    <scope>NUCLEOTIDE SEQUENCE [LARGE SCALE GENOMIC DNA]</scope>
    <source>
        <strain evidence="2 3">BN140041</strain>
    </source>
</reference>
<keyword evidence="1" id="KW-1133">Transmembrane helix</keyword>
<protein>
    <recommendedName>
        <fullName evidence="4">DUF4345 domain-containing protein</fullName>
    </recommendedName>
</protein>
<evidence type="ECO:0000256" key="1">
    <source>
        <dbReference type="SAM" id="Phobius"/>
    </source>
</evidence>
<proteinExistence type="predicted"/>
<dbReference type="Proteomes" id="UP000324351">
    <property type="component" value="Unassembled WGS sequence"/>
</dbReference>
<gene>
    <name evidence="2" type="ORF">F0U47_03760</name>
</gene>
<evidence type="ECO:0000313" key="3">
    <source>
        <dbReference type="Proteomes" id="UP000324351"/>
    </source>
</evidence>
<comment type="caution">
    <text evidence="2">The sequence shown here is derived from an EMBL/GenBank/DDBJ whole genome shotgun (WGS) entry which is preliminary data.</text>
</comment>
<feature type="transmembrane region" description="Helical" evidence="1">
    <location>
        <begin position="113"/>
        <end position="132"/>
    </location>
</feature>
<accession>A0A5B1M9J4</accession>
<keyword evidence="1" id="KW-0472">Membrane</keyword>
<dbReference type="RefSeq" id="WP_149748936.1">
    <property type="nucleotide sequence ID" value="NZ_VUJW01000001.1"/>
</dbReference>
<keyword evidence="3" id="KW-1185">Reference proteome</keyword>
<sequence length="143" mass="14623">MRSLTPTRAFGIALAVPQFVIGVWAVLSPRGWYDSFPGIGPALAAAEPPYNAHLVTDAGAGFLATGGLLLGACLLGGAAEMRVAAAGYLLFAAPHLVYHALNPSPLLDAANDVLNVILIGAQVAGAVTLIALTTHRKEPAWAS</sequence>
<feature type="transmembrane region" description="Helical" evidence="1">
    <location>
        <begin position="83"/>
        <end position="101"/>
    </location>
</feature>